<evidence type="ECO:0000256" key="5">
    <source>
        <dbReference type="ARBA" id="ARBA00022833"/>
    </source>
</evidence>
<keyword evidence="10" id="KW-1133">Transmembrane helix</keyword>
<evidence type="ECO:0000256" key="10">
    <source>
        <dbReference type="SAM" id="Phobius"/>
    </source>
</evidence>
<dbReference type="Gene3D" id="3.30.2010.10">
    <property type="entry name" value="Metalloproteases ('zincins'), catalytic domain"/>
    <property type="match status" value="1"/>
</dbReference>
<dbReference type="Pfam" id="PF00023">
    <property type="entry name" value="Ank"/>
    <property type="match status" value="1"/>
</dbReference>
<dbReference type="Proteomes" id="UP001290455">
    <property type="component" value="Unassembled WGS sequence"/>
</dbReference>
<feature type="transmembrane region" description="Helical" evidence="10">
    <location>
        <begin position="16"/>
        <end position="34"/>
    </location>
</feature>
<feature type="transmembrane region" description="Helical" evidence="10">
    <location>
        <begin position="263"/>
        <end position="285"/>
    </location>
</feature>
<feature type="domain" description="Peptidase M48" evidence="11">
    <location>
        <begin position="162"/>
        <end position="246"/>
    </location>
</feature>
<feature type="repeat" description="ANK" evidence="8">
    <location>
        <begin position="368"/>
        <end position="400"/>
    </location>
</feature>
<evidence type="ECO:0000256" key="7">
    <source>
        <dbReference type="ARBA" id="ARBA00023049"/>
    </source>
</evidence>
<comment type="similarity">
    <text evidence="9">Belongs to the peptidase M48 family.</text>
</comment>
<name>A0ABU5IZI7_9BACI</name>
<reference evidence="12 13" key="1">
    <citation type="submission" date="2023-11" db="EMBL/GenBank/DDBJ databases">
        <title>Bacillus jintuensis, isolated from a mudflat on the Beibu Gulf coast.</title>
        <authorList>
            <person name="Li M."/>
        </authorList>
    </citation>
    <scope>NUCLEOTIDE SEQUENCE [LARGE SCALE GENOMIC DNA]</scope>
    <source>
        <strain evidence="12 13">31A1R</strain>
    </source>
</reference>
<keyword evidence="2" id="KW-0479">Metal-binding</keyword>
<protein>
    <submittedName>
        <fullName evidence="12">M48 family metallopeptidase</fullName>
    </submittedName>
</protein>
<keyword evidence="10" id="KW-0472">Membrane</keyword>
<dbReference type="PROSITE" id="PS50088">
    <property type="entry name" value="ANK_REPEAT"/>
    <property type="match status" value="3"/>
</dbReference>
<organism evidence="12 13">
    <name type="scientific">Robertmurraya mangrovi</name>
    <dbReference type="NCBI Taxonomy" id="3098077"/>
    <lineage>
        <taxon>Bacteria</taxon>
        <taxon>Bacillati</taxon>
        <taxon>Bacillota</taxon>
        <taxon>Bacilli</taxon>
        <taxon>Bacillales</taxon>
        <taxon>Bacillaceae</taxon>
        <taxon>Robertmurraya</taxon>
    </lineage>
</organism>
<dbReference type="SMART" id="SM00248">
    <property type="entry name" value="ANK"/>
    <property type="match status" value="3"/>
</dbReference>
<evidence type="ECO:0000256" key="1">
    <source>
        <dbReference type="ARBA" id="ARBA00022670"/>
    </source>
</evidence>
<evidence type="ECO:0000256" key="8">
    <source>
        <dbReference type="PROSITE-ProRule" id="PRU00023"/>
    </source>
</evidence>
<comment type="cofactor">
    <cofactor evidence="9">
        <name>Zn(2+)</name>
        <dbReference type="ChEBI" id="CHEBI:29105"/>
    </cofactor>
    <text evidence="9">Binds 1 zinc ion per subunit.</text>
</comment>
<keyword evidence="5 9" id="KW-0862">Zinc</keyword>
<proteinExistence type="inferred from homology"/>
<sequence length="424" mass="47695">MYSEVKDHLVHRKESIYFALVVLFSILSYIFLAISVIGIAIVLLMIFVSVILHGLMMGGIRRNGVKLSLEQFPELYEKATMVAKDMGISKMPDIYVVESEGVLNAFATRFFGRNMVVLYSGIFELVERGADQEVLFVLSHEFAHLKRKHVTIGILLLPAMWIPFVGNAYLRACEYTCDRYATYYIQDLNAAKNALLMLAIGKELYGKVNQEAYMKQIETEEGIFVWLSEKLSTHPHLPKRVYEISKLFDADCTIELKEPKKKVWIGLTVLMAATIGMGVISFVGLKALEKLDLFSEAMMGLESASPLMDAASTNDVDEIARLISEGEDVNQADDEGSTPLHWAIQDYSYEAVELLLQEGANPNTANIYDTTPLISAVFMGDAEMVSLLLEYGVDTNYVDSEGYTAYDYAVEYEYNDIIELLENR</sequence>
<evidence type="ECO:0000256" key="2">
    <source>
        <dbReference type="ARBA" id="ARBA00022723"/>
    </source>
</evidence>
<feature type="repeat" description="ANK" evidence="8">
    <location>
        <begin position="302"/>
        <end position="334"/>
    </location>
</feature>
<evidence type="ECO:0000256" key="4">
    <source>
        <dbReference type="ARBA" id="ARBA00022801"/>
    </source>
</evidence>
<keyword evidence="13" id="KW-1185">Reference proteome</keyword>
<dbReference type="Pfam" id="PF12796">
    <property type="entry name" value="Ank_2"/>
    <property type="match status" value="1"/>
</dbReference>
<evidence type="ECO:0000313" key="12">
    <source>
        <dbReference type="EMBL" id="MDZ5472580.1"/>
    </source>
</evidence>
<dbReference type="InterPro" id="IPR036770">
    <property type="entry name" value="Ankyrin_rpt-contain_sf"/>
</dbReference>
<dbReference type="CDD" id="cd07325">
    <property type="entry name" value="M48_Ste24p_like"/>
    <property type="match status" value="1"/>
</dbReference>
<dbReference type="SUPFAM" id="SSF48403">
    <property type="entry name" value="Ankyrin repeat"/>
    <property type="match status" value="1"/>
</dbReference>
<feature type="domain" description="Peptidase M48" evidence="11">
    <location>
        <begin position="71"/>
        <end position="155"/>
    </location>
</feature>
<keyword evidence="1 9" id="KW-0645">Protease</keyword>
<evidence type="ECO:0000259" key="11">
    <source>
        <dbReference type="Pfam" id="PF01435"/>
    </source>
</evidence>
<keyword evidence="3" id="KW-0677">Repeat</keyword>
<keyword evidence="7 9" id="KW-0482">Metalloprotease</keyword>
<feature type="repeat" description="ANK" evidence="8">
    <location>
        <begin position="335"/>
        <end position="367"/>
    </location>
</feature>
<evidence type="ECO:0000256" key="6">
    <source>
        <dbReference type="ARBA" id="ARBA00023043"/>
    </source>
</evidence>
<comment type="caution">
    <text evidence="12">The sequence shown here is derived from an EMBL/GenBank/DDBJ whole genome shotgun (WGS) entry which is preliminary data.</text>
</comment>
<dbReference type="PANTHER" id="PTHR24171:SF9">
    <property type="entry name" value="ANKYRIN REPEAT DOMAIN-CONTAINING PROTEIN 39"/>
    <property type="match status" value="1"/>
</dbReference>
<dbReference type="Pfam" id="PF01435">
    <property type="entry name" value="Peptidase_M48"/>
    <property type="match status" value="2"/>
</dbReference>
<dbReference type="EMBL" id="JAXOFX010000007">
    <property type="protein sequence ID" value="MDZ5472580.1"/>
    <property type="molecule type" value="Genomic_DNA"/>
</dbReference>
<keyword evidence="6 8" id="KW-0040">ANK repeat</keyword>
<feature type="transmembrane region" description="Helical" evidence="10">
    <location>
        <begin position="150"/>
        <end position="170"/>
    </location>
</feature>
<accession>A0ABU5IZI7</accession>
<keyword evidence="4 9" id="KW-0378">Hydrolase</keyword>
<dbReference type="RefSeq" id="WP_322446878.1">
    <property type="nucleotide sequence ID" value="NZ_JAXOFX010000007.1"/>
</dbReference>
<gene>
    <name evidence="12" type="ORF">SM124_12540</name>
</gene>
<dbReference type="PANTHER" id="PTHR24171">
    <property type="entry name" value="ANKYRIN REPEAT DOMAIN-CONTAINING PROTEIN 39-RELATED"/>
    <property type="match status" value="1"/>
</dbReference>
<feature type="transmembrane region" description="Helical" evidence="10">
    <location>
        <begin position="40"/>
        <end position="60"/>
    </location>
</feature>
<evidence type="ECO:0000256" key="9">
    <source>
        <dbReference type="RuleBase" id="RU003983"/>
    </source>
</evidence>
<dbReference type="InterPro" id="IPR002110">
    <property type="entry name" value="Ankyrin_rpt"/>
</dbReference>
<evidence type="ECO:0000313" key="13">
    <source>
        <dbReference type="Proteomes" id="UP001290455"/>
    </source>
</evidence>
<keyword evidence="10" id="KW-0812">Transmembrane</keyword>
<dbReference type="PROSITE" id="PS50297">
    <property type="entry name" value="ANK_REP_REGION"/>
    <property type="match status" value="2"/>
</dbReference>
<dbReference type="InterPro" id="IPR001915">
    <property type="entry name" value="Peptidase_M48"/>
</dbReference>
<dbReference type="Gene3D" id="1.25.40.20">
    <property type="entry name" value="Ankyrin repeat-containing domain"/>
    <property type="match status" value="2"/>
</dbReference>
<evidence type="ECO:0000256" key="3">
    <source>
        <dbReference type="ARBA" id="ARBA00022737"/>
    </source>
</evidence>